<organism evidence="2 3">
    <name type="scientific">Exiguobacterium aurantiacum</name>
    <dbReference type="NCBI Taxonomy" id="33987"/>
    <lineage>
        <taxon>Bacteria</taxon>
        <taxon>Bacillati</taxon>
        <taxon>Bacillota</taxon>
        <taxon>Bacilli</taxon>
        <taxon>Bacillales</taxon>
        <taxon>Bacillales Family XII. Incertae Sedis</taxon>
        <taxon>Exiguobacterium</taxon>
    </lineage>
</organism>
<feature type="transmembrane region" description="Helical" evidence="1">
    <location>
        <begin position="32"/>
        <end position="48"/>
    </location>
</feature>
<keyword evidence="1" id="KW-0472">Membrane</keyword>
<dbReference type="RefSeq" id="WP_255176713.1">
    <property type="nucleotide sequence ID" value="NZ_CP101462.1"/>
</dbReference>
<reference evidence="2" key="1">
    <citation type="submission" date="2022-07" db="EMBL/GenBank/DDBJ databases">
        <title>Complete genome of CX2.</title>
        <authorList>
            <person name="Cao G."/>
        </authorList>
    </citation>
    <scope>NUCLEOTIDE SEQUENCE</scope>
    <source>
        <strain evidence="2">CX2</strain>
    </source>
</reference>
<evidence type="ECO:0000256" key="1">
    <source>
        <dbReference type="SAM" id="Phobius"/>
    </source>
</evidence>
<evidence type="ECO:0000313" key="2">
    <source>
        <dbReference type="EMBL" id="UTT42066.1"/>
    </source>
</evidence>
<evidence type="ECO:0000313" key="3">
    <source>
        <dbReference type="Proteomes" id="UP001060325"/>
    </source>
</evidence>
<dbReference type="EMBL" id="CP101462">
    <property type="protein sequence ID" value="UTT42066.1"/>
    <property type="molecule type" value="Genomic_DNA"/>
</dbReference>
<gene>
    <name evidence="2" type="ORF">NMQ00_10925</name>
</gene>
<accession>A0ABY5FKI7</accession>
<name>A0ABY5FKI7_9BACL</name>
<proteinExistence type="predicted"/>
<keyword evidence="1" id="KW-0812">Transmembrane</keyword>
<keyword evidence="3" id="KW-1185">Reference proteome</keyword>
<protein>
    <submittedName>
        <fullName evidence="2">Uncharacterized protein</fullName>
    </submittedName>
</protein>
<keyword evidence="1" id="KW-1133">Transmembrane helix</keyword>
<sequence length="58" mass="6700">MKVLYSILLGFGSILYVVYAIHLFLIGHPQPFFFHVLIAATVFGIIYVKRKRTPEHHS</sequence>
<dbReference type="Proteomes" id="UP001060325">
    <property type="component" value="Chromosome"/>
</dbReference>
<feature type="transmembrane region" description="Helical" evidence="1">
    <location>
        <begin position="7"/>
        <end position="26"/>
    </location>
</feature>